<reference evidence="2" key="1">
    <citation type="journal article" date="2024" name="Proc. Natl. Acad. Sci. U.S.A.">
        <title>Extraordinary preservation of gene collinearity over three hundred million years revealed in homosporous lycophytes.</title>
        <authorList>
            <person name="Li C."/>
            <person name="Wickell D."/>
            <person name="Kuo L.Y."/>
            <person name="Chen X."/>
            <person name="Nie B."/>
            <person name="Liao X."/>
            <person name="Peng D."/>
            <person name="Ji J."/>
            <person name="Jenkins J."/>
            <person name="Williams M."/>
            <person name="Shu S."/>
            <person name="Plott C."/>
            <person name="Barry K."/>
            <person name="Rajasekar S."/>
            <person name="Grimwood J."/>
            <person name="Han X."/>
            <person name="Sun S."/>
            <person name="Hou Z."/>
            <person name="He W."/>
            <person name="Dai G."/>
            <person name="Sun C."/>
            <person name="Schmutz J."/>
            <person name="Leebens-Mack J.H."/>
            <person name="Li F.W."/>
            <person name="Wang L."/>
        </authorList>
    </citation>
    <scope>NUCLEOTIDE SEQUENCE [LARGE SCALE GENOMIC DNA]</scope>
    <source>
        <strain evidence="2">cv. PW_Plant_1</strain>
    </source>
</reference>
<gene>
    <name evidence="1" type="ORF">O6H91_04G052100</name>
</gene>
<dbReference type="EMBL" id="CM055095">
    <property type="protein sequence ID" value="KAJ7558700.1"/>
    <property type="molecule type" value="Genomic_DNA"/>
</dbReference>
<evidence type="ECO:0000313" key="1">
    <source>
        <dbReference type="EMBL" id="KAJ7558700.1"/>
    </source>
</evidence>
<evidence type="ECO:0000313" key="2">
    <source>
        <dbReference type="Proteomes" id="UP001162992"/>
    </source>
</evidence>
<sequence length="125" mass="14009">MDASASCLWVPSVHAWGWTAVVCKILALLCLEHDLSKSSLPAPYFFLSMRIQGTCRIQLLTCQERDLRWRISCPLFPTGQCTDHQSVRGAMFDLKVNECLMHTPHISGLSQSNIMLLGFRGEALT</sequence>
<accession>A0ACC2DX22</accession>
<protein>
    <submittedName>
        <fullName evidence="1">Uncharacterized protein</fullName>
    </submittedName>
</protein>
<dbReference type="Proteomes" id="UP001162992">
    <property type="component" value="Chromosome 4"/>
</dbReference>
<proteinExistence type="predicted"/>
<comment type="caution">
    <text evidence="1">The sequence shown here is derived from an EMBL/GenBank/DDBJ whole genome shotgun (WGS) entry which is preliminary data.</text>
</comment>
<name>A0ACC2DX22_DIPCM</name>
<organism evidence="1 2">
    <name type="scientific">Diphasiastrum complanatum</name>
    <name type="common">Issler's clubmoss</name>
    <name type="synonym">Lycopodium complanatum</name>
    <dbReference type="NCBI Taxonomy" id="34168"/>
    <lineage>
        <taxon>Eukaryota</taxon>
        <taxon>Viridiplantae</taxon>
        <taxon>Streptophyta</taxon>
        <taxon>Embryophyta</taxon>
        <taxon>Tracheophyta</taxon>
        <taxon>Lycopodiopsida</taxon>
        <taxon>Lycopodiales</taxon>
        <taxon>Lycopodiaceae</taxon>
        <taxon>Lycopodioideae</taxon>
        <taxon>Diphasiastrum</taxon>
    </lineage>
</organism>
<keyword evidence="2" id="KW-1185">Reference proteome</keyword>